<feature type="transmembrane region" description="Helical" evidence="1">
    <location>
        <begin position="120"/>
        <end position="141"/>
    </location>
</feature>
<accession>A0A1S1MSH9</accession>
<proteinExistence type="predicted"/>
<feature type="transmembrane region" description="Helical" evidence="1">
    <location>
        <begin position="82"/>
        <end position="100"/>
    </location>
</feature>
<name>A0A1S1MSH9_9GAMM</name>
<evidence type="ECO:0000256" key="1">
    <source>
        <dbReference type="SAM" id="Phobius"/>
    </source>
</evidence>
<gene>
    <name evidence="2" type="ORF">BET10_20490</name>
</gene>
<comment type="caution">
    <text evidence="2">The sequence shown here is derived from an EMBL/GenBank/DDBJ whole genome shotgun (WGS) entry which is preliminary data.</text>
</comment>
<keyword evidence="1" id="KW-1133">Transmembrane helix</keyword>
<dbReference type="AlphaFoldDB" id="A0A1S1MSH9"/>
<protein>
    <submittedName>
        <fullName evidence="2">Uncharacterized protein</fullName>
    </submittedName>
</protein>
<keyword evidence="3" id="KW-1185">Reference proteome</keyword>
<keyword evidence="1" id="KW-0472">Membrane</keyword>
<keyword evidence="1" id="KW-0812">Transmembrane</keyword>
<evidence type="ECO:0000313" key="3">
    <source>
        <dbReference type="Proteomes" id="UP000179786"/>
    </source>
</evidence>
<evidence type="ECO:0000313" key="2">
    <source>
        <dbReference type="EMBL" id="OHU87314.1"/>
    </source>
</evidence>
<sequence>MRGWELSTIKLKPFFFATSLSVCVGLSLLLLIVIVDYFKSGELEIARSFTENMMTLVSWMAVLFYAALVLPKESNEKKKSLYRIKFTLSGVLCVLLINTATRYENEFGHTLVPFTITDFITWFMIENIGFLVIFPILFWHLSGKYWEEVNHQ</sequence>
<feature type="transmembrane region" description="Helical" evidence="1">
    <location>
        <begin position="53"/>
        <end position="70"/>
    </location>
</feature>
<dbReference type="EMBL" id="MKJU01000032">
    <property type="protein sequence ID" value="OHU87314.1"/>
    <property type="molecule type" value="Genomic_DNA"/>
</dbReference>
<dbReference type="STRING" id="1859457.BET10_20490"/>
<organism evidence="2 3">
    <name type="scientific">Pseudoalteromonas amylolytica</name>
    <dbReference type="NCBI Taxonomy" id="1859457"/>
    <lineage>
        <taxon>Bacteria</taxon>
        <taxon>Pseudomonadati</taxon>
        <taxon>Pseudomonadota</taxon>
        <taxon>Gammaproteobacteria</taxon>
        <taxon>Alteromonadales</taxon>
        <taxon>Pseudoalteromonadaceae</taxon>
        <taxon>Pseudoalteromonas</taxon>
    </lineage>
</organism>
<reference evidence="2 3" key="1">
    <citation type="submission" date="2016-09" db="EMBL/GenBank/DDBJ databases">
        <title>Pseudoalteromonas amylolytica sp. nov., isolated from the surface seawater.</title>
        <authorList>
            <person name="Wu Y.-H."/>
            <person name="Cheng H."/>
            <person name="Jin X.-B."/>
            <person name="Wang C.-S."/>
            <person name="Xu X.-W."/>
        </authorList>
    </citation>
    <scope>NUCLEOTIDE SEQUENCE [LARGE SCALE GENOMIC DNA]</scope>
    <source>
        <strain evidence="2 3">JW1</strain>
    </source>
</reference>
<dbReference type="Proteomes" id="UP000179786">
    <property type="component" value="Unassembled WGS sequence"/>
</dbReference>
<feature type="transmembrane region" description="Helical" evidence="1">
    <location>
        <begin position="12"/>
        <end position="33"/>
    </location>
</feature>